<dbReference type="Proteomes" id="UP001437256">
    <property type="component" value="Unassembled WGS sequence"/>
</dbReference>
<evidence type="ECO:0000256" key="2">
    <source>
        <dbReference type="SAM" id="Phobius"/>
    </source>
</evidence>
<proteinExistence type="predicted"/>
<keyword evidence="4" id="KW-1185">Reference proteome</keyword>
<gene>
    <name evidence="3" type="ORF">AAF712_003131</name>
</gene>
<comment type="caution">
    <text evidence="3">The sequence shown here is derived from an EMBL/GenBank/DDBJ whole genome shotgun (WGS) entry which is preliminary data.</text>
</comment>
<reference evidence="3 4" key="1">
    <citation type="submission" date="2024-05" db="EMBL/GenBank/DDBJ databases">
        <title>A draft genome resource for the thread blight pathogen Marasmius tenuissimus strain MS-2.</title>
        <authorList>
            <person name="Yulfo-Soto G.E."/>
            <person name="Baruah I.K."/>
            <person name="Amoako-Attah I."/>
            <person name="Bukari Y."/>
            <person name="Meinhardt L.W."/>
            <person name="Bailey B.A."/>
            <person name="Cohen S.P."/>
        </authorList>
    </citation>
    <scope>NUCLEOTIDE SEQUENCE [LARGE SCALE GENOMIC DNA]</scope>
    <source>
        <strain evidence="3 4">MS-2</strain>
    </source>
</reference>
<name>A0ABR3A781_9AGAR</name>
<protein>
    <recommendedName>
        <fullName evidence="5">Transmembrane protein</fullName>
    </recommendedName>
</protein>
<organism evidence="3 4">
    <name type="scientific">Marasmius tenuissimus</name>
    <dbReference type="NCBI Taxonomy" id="585030"/>
    <lineage>
        <taxon>Eukaryota</taxon>
        <taxon>Fungi</taxon>
        <taxon>Dikarya</taxon>
        <taxon>Basidiomycota</taxon>
        <taxon>Agaricomycotina</taxon>
        <taxon>Agaricomycetes</taxon>
        <taxon>Agaricomycetidae</taxon>
        <taxon>Agaricales</taxon>
        <taxon>Marasmiineae</taxon>
        <taxon>Marasmiaceae</taxon>
        <taxon>Marasmius</taxon>
    </lineage>
</organism>
<keyword evidence="2" id="KW-0812">Transmembrane</keyword>
<evidence type="ECO:0000313" key="3">
    <source>
        <dbReference type="EMBL" id="KAL0069861.1"/>
    </source>
</evidence>
<feature type="transmembrane region" description="Helical" evidence="2">
    <location>
        <begin position="28"/>
        <end position="50"/>
    </location>
</feature>
<sequence>MQFDAAPKRPRTLSGEEDPDLKDFRPPWVYLSARLATHVVIPVTILYFVFIHDHGDHEHVFQPFRRWATRQKASFFTLSPEEEKLLKGQERSPSEPSTTNP</sequence>
<evidence type="ECO:0008006" key="5">
    <source>
        <dbReference type="Google" id="ProtNLM"/>
    </source>
</evidence>
<feature type="compositionally biased region" description="Basic and acidic residues" evidence="1">
    <location>
        <begin position="81"/>
        <end position="93"/>
    </location>
</feature>
<evidence type="ECO:0000313" key="4">
    <source>
        <dbReference type="Proteomes" id="UP001437256"/>
    </source>
</evidence>
<keyword evidence="2" id="KW-0472">Membrane</keyword>
<feature type="region of interest" description="Disordered" evidence="1">
    <location>
        <begin position="1"/>
        <end position="23"/>
    </location>
</feature>
<evidence type="ECO:0000256" key="1">
    <source>
        <dbReference type="SAM" id="MobiDB-lite"/>
    </source>
</evidence>
<keyword evidence="2" id="KW-1133">Transmembrane helix</keyword>
<accession>A0ABR3A781</accession>
<feature type="region of interest" description="Disordered" evidence="1">
    <location>
        <begin position="81"/>
        <end position="101"/>
    </location>
</feature>
<dbReference type="EMBL" id="JBBXMP010000010">
    <property type="protein sequence ID" value="KAL0069861.1"/>
    <property type="molecule type" value="Genomic_DNA"/>
</dbReference>